<dbReference type="EMBL" id="QTSX02002149">
    <property type="protein sequence ID" value="KAJ9078432.1"/>
    <property type="molecule type" value="Genomic_DNA"/>
</dbReference>
<comment type="caution">
    <text evidence="1">The sequence shown here is derived from an EMBL/GenBank/DDBJ whole genome shotgun (WGS) entry which is preliminary data.</text>
</comment>
<sequence>MGKKLTKLTELMDLNHTGDGRWVTGALAGQLDLITLGKLSLMNCQGLRAAPSSLVDQKGQHKSIAQGVFFASWTGYSLEDAGGVGAEDPGGAGRLTPGKGQETLPVLS</sequence>
<organism evidence="1 2">
    <name type="scientific">Entomophthora muscae</name>
    <dbReference type="NCBI Taxonomy" id="34485"/>
    <lineage>
        <taxon>Eukaryota</taxon>
        <taxon>Fungi</taxon>
        <taxon>Fungi incertae sedis</taxon>
        <taxon>Zoopagomycota</taxon>
        <taxon>Entomophthoromycotina</taxon>
        <taxon>Entomophthoromycetes</taxon>
        <taxon>Entomophthorales</taxon>
        <taxon>Entomophthoraceae</taxon>
        <taxon>Entomophthora</taxon>
    </lineage>
</organism>
<name>A0ACC2TV91_9FUNG</name>
<gene>
    <name evidence="1" type="ORF">DSO57_1006843</name>
</gene>
<keyword evidence="2" id="KW-1185">Reference proteome</keyword>
<protein>
    <submittedName>
        <fullName evidence="1">Uncharacterized protein</fullName>
    </submittedName>
</protein>
<accession>A0ACC2TV91</accession>
<proteinExistence type="predicted"/>
<evidence type="ECO:0000313" key="2">
    <source>
        <dbReference type="Proteomes" id="UP001165960"/>
    </source>
</evidence>
<dbReference type="Proteomes" id="UP001165960">
    <property type="component" value="Unassembled WGS sequence"/>
</dbReference>
<reference evidence="1" key="1">
    <citation type="submission" date="2022-04" db="EMBL/GenBank/DDBJ databases">
        <title>Genome of the entomopathogenic fungus Entomophthora muscae.</title>
        <authorList>
            <person name="Elya C."/>
            <person name="Lovett B.R."/>
            <person name="Lee E."/>
            <person name="Macias A.M."/>
            <person name="Hajek A.E."/>
            <person name="De Bivort B.L."/>
            <person name="Kasson M.T."/>
            <person name="De Fine Licht H.H."/>
            <person name="Stajich J.E."/>
        </authorList>
    </citation>
    <scope>NUCLEOTIDE SEQUENCE</scope>
    <source>
        <strain evidence="1">Berkeley</strain>
    </source>
</reference>
<evidence type="ECO:0000313" key="1">
    <source>
        <dbReference type="EMBL" id="KAJ9078432.1"/>
    </source>
</evidence>